<keyword evidence="3" id="KW-1185">Reference proteome</keyword>
<evidence type="ECO:0000313" key="2">
    <source>
        <dbReference type="EMBL" id="KAA3673071.1"/>
    </source>
</evidence>
<feature type="compositionally biased region" description="Basic and acidic residues" evidence="1">
    <location>
        <begin position="204"/>
        <end position="215"/>
    </location>
</feature>
<name>A0A5J4NBN5_9TREM</name>
<feature type="non-terminal residue" evidence="2">
    <location>
        <position position="1"/>
    </location>
</feature>
<feature type="compositionally biased region" description="Polar residues" evidence="1">
    <location>
        <begin position="216"/>
        <end position="240"/>
    </location>
</feature>
<feature type="region of interest" description="Disordered" evidence="1">
    <location>
        <begin position="146"/>
        <end position="240"/>
    </location>
</feature>
<protein>
    <submittedName>
        <fullName evidence="2">Uncharacterized protein</fullName>
    </submittedName>
</protein>
<feature type="region of interest" description="Disordered" evidence="1">
    <location>
        <begin position="1"/>
        <end position="27"/>
    </location>
</feature>
<reference evidence="2 3" key="1">
    <citation type="journal article" date="2019" name="Gigascience">
        <title>Whole-genome sequence of the oriental lung fluke Paragonimus westermani.</title>
        <authorList>
            <person name="Oey H."/>
            <person name="Zakrzewski M."/>
            <person name="Narain K."/>
            <person name="Devi K.R."/>
            <person name="Agatsuma T."/>
            <person name="Nawaratna S."/>
            <person name="Gobert G.N."/>
            <person name="Jones M.K."/>
            <person name="Ragan M.A."/>
            <person name="McManus D.P."/>
            <person name="Krause L."/>
        </authorList>
    </citation>
    <scope>NUCLEOTIDE SEQUENCE [LARGE SCALE GENOMIC DNA]</scope>
    <source>
        <strain evidence="2 3">IND2009</strain>
    </source>
</reference>
<feature type="compositionally biased region" description="Polar residues" evidence="1">
    <location>
        <begin position="1"/>
        <end position="20"/>
    </location>
</feature>
<evidence type="ECO:0000256" key="1">
    <source>
        <dbReference type="SAM" id="MobiDB-lite"/>
    </source>
</evidence>
<gene>
    <name evidence="2" type="ORF">DEA37_0004207</name>
</gene>
<comment type="caution">
    <text evidence="2">The sequence shown here is derived from an EMBL/GenBank/DDBJ whole genome shotgun (WGS) entry which is preliminary data.</text>
</comment>
<organism evidence="2 3">
    <name type="scientific">Paragonimus westermani</name>
    <dbReference type="NCBI Taxonomy" id="34504"/>
    <lineage>
        <taxon>Eukaryota</taxon>
        <taxon>Metazoa</taxon>
        <taxon>Spiralia</taxon>
        <taxon>Lophotrochozoa</taxon>
        <taxon>Platyhelminthes</taxon>
        <taxon>Trematoda</taxon>
        <taxon>Digenea</taxon>
        <taxon>Plagiorchiida</taxon>
        <taxon>Troglotremata</taxon>
        <taxon>Troglotrematidae</taxon>
        <taxon>Paragonimus</taxon>
    </lineage>
</organism>
<dbReference type="AlphaFoldDB" id="A0A5J4NBN5"/>
<proteinExistence type="predicted"/>
<accession>A0A5J4NBN5</accession>
<feature type="compositionally biased region" description="Low complexity" evidence="1">
    <location>
        <begin position="186"/>
        <end position="202"/>
    </location>
</feature>
<sequence length="364" mass="40883">LTKSQSTDRLGSKTVNTQAGESGKGKHGGLKRLLPVHEVYFAEAASVIKLDFQNHLRLLPETKCVNVNSVMSSRTFSTRSFKAAYPYTYECTLIKLKINEMIELNEVTLINLDSLENLGDKLSNEYVPTACIFQQGDSSLGVEYMENSVERDPPTPEGLTEFGQPGSFSDKNDDSQSIKKLFTHESISGPSSSLPNSGVPPGEARPDNFENHDATLENSSQTRRIWKNDSVSSSHQTTSDKPLPIRRMINLFSRHEEQQDKSFQLSEGLLVLQTEKKVKTACSIERLKKQICMAIRPLIASVRFSSDCGQHIVNVTCRKDVCRSLEPTEKDFLIRYQEELCNPTPVLRVAESEVFEENRLVLFD</sequence>
<dbReference type="Proteomes" id="UP000324629">
    <property type="component" value="Unassembled WGS sequence"/>
</dbReference>
<dbReference type="EMBL" id="QNGE01004259">
    <property type="protein sequence ID" value="KAA3673071.1"/>
    <property type="molecule type" value="Genomic_DNA"/>
</dbReference>
<evidence type="ECO:0000313" key="3">
    <source>
        <dbReference type="Proteomes" id="UP000324629"/>
    </source>
</evidence>